<organism evidence="9 10">
    <name type="scientific">Ligilactobacillus saerimneri</name>
    <dbReference type="NCBI Taxonomy" id="228229"/>
    <lineage>
        <taxon>Bacteria</taxon>
        <taxon>Bacillati</taxon>
        <taxon>Bacillota</taxon>
        <taxon>Bacilli</taxon>
        <taxon>Lactobacillales</taxon>
        <taxon>Lactobacillaceae</taxon>
        <taxon>Ligilactobacillus</taxon>
    </lineage>
</organism>
<evidence type="ECO:0000313" key="9">
    <source>
        <dbReference type="EMBL" id="QLL77538.1"/>
    </source>
</evidence>
<dbReference type="InterPro" id="IPR014048">
    <property type="entry name" value="MethylDNA_cys_MeTrfase_DNA-bd"/>
</dbReference>
<evidence type="ECO:0000256" key="3">
    <source>
        <dbReference type="ARBA" id="ARBA00022679"/>
    </source>
</evidence>
<name>A0A7H9EIK7_9LACO</name>
<dbReference type="AlphaFoldDB" id="A0A7H9EIK7"/>
<dbReference type="PROSITE" id="PS00374">
    <property type="entry name" value="MGMT"/>
    <property type="match status" value="1"/>
</dbReference>
<accession>A0A7H9EIK7</accession>
<dbReference type="Gene3D" id="3.30.160.70">
    <property type="entry name" value="Methylated DNA-protein cysteine methyltransferase domain"/>
    <property type="match status" value="1"/>
</dbReference>
<dbReference type="Proteomes" id="UP000510886">
    <property type="component" value="Chromosome"/>
</dbReference>
<comment type="catalytic activity">
    <reaction evidence="6">
        <text>a 6-O-methyl-2'-deoxyguanosine in DNA + L-cysteinyl-[protein] = S-methyl-L-cysteinyl-[protein] + a 2'-deoxyguanosine in DNA</text>
        <dbReference type="Rhea" id="RHEA:24000"/>
        <dbReference type="Rhea" id="RHEA-COMP:10131"/>
        <dbReference type="Rhea" id="RHEA-COMP:10132"/>
        <dbReference type="Rhea" id="RHEA-COMP:11367"/>
        <dbReference type="Rhea" id="RHEA-COMP:11368"/>
        <dbReference type="ChEBI" id="CHEBI:29950"/>
        <dbReference type="ChEBI" id="CHEBI:82612"/>
        <dbReference type="ChEBI" id="CHEBI:85445"/>
        <dbReference type="ChEBI" id="CHEBI:85448"/>
        <dbReference type="EC" id="2.1.1.63"/>
    </reaction>
</comment>
<reference evidence="9 10" key="1">
    <citation type="submission" date="2020-01" db="EMBL/GenBank/DDBJ databases">
        <title>Complete and circular genome sequences of six lactobacillus isolates from horses.</title>
        <authorList>
            <person name="Hassan H.M."/>
        </authorList>
    </citation>
    <scope>NUCLEOTIDE SEQUENCE [LARGE SCALE GENOMIC DNA]</scope>
    <source>
        <strain evidence="9 10">1A</strain>
    </source>
</reference>
<dbReference type="Gene3D" id="1.10.10.10">
    <property type="entry name" value="Winged helix-like DNA-binding domain superfamily/Winged helix DNA-binding domain"/>
    <property type="match status" value="1"/>
</dbReference>
<dbReference type="NCBIfam" id="TIGR00589">
    <property type="entry name" value="ogt"/>
    <property type="match status" value="1"/>
</dbReference>
<dbReference type="SUPFAM" id="SSF46767">
    <property type="entry name" value="Methylated DNA-protein cysteine methyltransferase, C-terminal domain"/>
    <property type="match status" value="1"/>
</dbReference>
<proteinExistence type="predicted"/>
<evidence type="ECO:0000256" key="5">
    <source>
        <dbReference type="ARBA" id="ARBA00023204"/>
    </source>
</evidence>
<dbReference type="Pfam" id="PF01035">
    <property type="entry name" value="DNA_binding_1"/>
    <property type="match status" value="1"/>
</dbReference>
<evidence type="ECO:0000256" key="6">
    <source>
        <dbReference type="ARBA" id="ARBA00049348"/>
    </source>
</evidence>
<dbReference type="GO" id="GO:0003908">
    <property type="term" value="F:methylated-DNA-[protein]-cysteine S-methyltransferase activity"/>
    <property type="evidence" value="ECO:0007669"/>
    <property type="project" value="UniProtKB-EC"/>
</dbReference>
<feature type="domain" description="Methylguanine DNA methyltransferase ribonuclease-like" evidence="8">
    <location>
        <begin position="6"/>
        <end position="67"/>
    </location>
</feature>
<dbReference type="EC" id="2.1.1.63" evidence="9"/>
<dbReference type="KEGG" id="lsw:GTO87_02225"/>
<dbReference type="GO" id="GO:0006281">
    <property type="term" value="P:DNA repair"/>
    <property type="evidence" value="ECO:0007669"/>
    <property type="project" value="UniProtKB-KW"/>
</dbReference>
<keyword evidence="5" id="KW-0234">DNA repair</keyword>
<dbReference type="InterPro" id="IPR008332">
    <property type="entry name" value="MethylG_MeTrfase_N"/>
</dbReference>
<keyword evidence="3 9" id="KW-0808">Transferase</keyword>
<dbReference type="RefSeq" id="WP_180849371.1">
    <property type="nucleotide sequence ID" value="NZ_CP047418.1"/>
</dbReference>
<dbReference type="InterPro" id="IPR036388">
    <property type="entry name" value="WH-like_DNA-bd_sf"/>
</dbReference>
<evidence type="ECO:0000259" key="8">
    <source>
        <dbReference type="Pfam" id="PF02870"/>
    </source>
</evidence>
<dbReference type="CDD" id="cd06445">
    <property type="entry name" value="ATase"/>
    <property type="match status" value="1"/>
</dbReference>
<evidence type="ECO:0000259" key="7">
    <source>
        <dbReference type="Pfam" id="PF01035"/>
    </source>
</evidence>
<evidence type="ECO:0000256" key="1">
    <source>
        <dbReference type="ARBA" id="ARBA00001286"/>
    </source>
</evidence>
<dbReference type="InterPro" id="IPR001497">
    <property type="entry name" value="MethylDNA_cys_MeTrfase_AS"/>
</dbReference>
<evidence type="ECO:0000313" key="10">
    <source>
        <dbReference type="Proteomes" id="UP000510886"/>
    </source>
</evidence>
<dbReference type="Pfam" id="PF02870">
    <property type="entry name" value="Methyltransf_1N"/>
    <property type="match status" value="1"/>
</dbReference>
<dbReference type="GO" id="GO:0032259">
    <property type="term" value="P:methylation"/>
    <property type="evidence" value="ECO:0007669"/>
    <property type="project" value="UniProtKB-KW"/>
</dbReference>
<dbReference type="SUPFAM" id="SSF53155">
    <property type="entry name" value="Methylated DNA-protein cysteine methyltransferase domain"/>
    <property type="match status" value="1"/>
</dbReference>
<gene>
    <name evidence="9" type="ORF">GTO87_02225</name>
</gene>
<feature type="domain" description="Methylated-DNA-[protein]-cysteine S-methyltransferase DNA binding" evidence="7">
    <location>
        <begin position="81"/>
        <end position="166"/>
    </location>
</feature>
<dbReference type="InterPro" id="IPR036217">
    <property type="entry name" value="MethylDNA_cys_MeTrfase_DNAb"/>
</dbReference>
<sequence length="177" mass="20005">MQELMYYTSPFGPLTVVADDQGIVGTWWDTDRYYGDILEANARQVSPQANAFLRHAQVWLTEYFAGEIPGELPPLHLVGTPFQREVWQVLLTIPYGQTMTYGMIAHVLEQRRKKPMSAQAVGTAVGRNHVSLFVPCHRVIGQKTGAKRFLYAAGPDKKRALLEWEATVWVKAEDEAE</sequence>
<dbReference type="InterPro" id="IPR036631">
    <property type="entry name" value="MGMT_N_sf"/>
</dbReference>
<keyword evidence="2 9" id="KW-0489">Methyltransferase</keyword>
<protein>
    <submittedName>
        <fullName evidence="9">Methylated-DNA--[protein]-cysteine S-methyltransferase</fullName>
        <ecNumber evidence="9">2.1.1.63</ecNumber>
    </submittedName>
</protein>
<dbReference type="PANTHER" id="PTHR10815">
    <property type="entry name" value="METHYLATED-DNA--PROTEIN-CYSTEINE METHYLTRANSFERASE"/>
    <property type="match status" value="1"/>
</dbReference>
<dbReference type="PANTHER" id="PTHR10815:SF5">
    <property type="entry name" value="METHYLATED-DNA--PROTEIN-CYSTEINE METHYLTRANSFERASE"/>
    <property type="match status" value="1"/>
</dbReference>
<dbReference type="EMBL" id="CP047418">
    <property type="protein sequence ID" value="QLL77538.1"/>
    <property type="molecule type" value="Genomic_DNA"/>
</dbReference>
<keyword evidence="4" id="KW-0227">DNA damage</keyword>
<evidence type="ECO:0000256" key="2">
    <source>
        <dbReference type="ARBA" id="ARBA00022603"/>
    </source>
</evidence>
<comment type="catalytic activity">
    <reaction evidence="1">
        <text>a 4-O-methyl-thymidine in DNA + L-cysteinyl-[protein] = a thymidine in DNA + S-methyl-L-cysteinyl-[protein]</text>
        <dbReference type="Rhea" id="RHEA:53428"/>
        <dbReference type="Rhea" id="RHEA-COMP:10131"/>
        <dbReference type="Rhea" id="RHEA-COMP:10132"/>
        <dbReference type="Rhea" id="RHEA-COMP:13555"/>
        <dbReference type="Rhea" id="RHEA-COMP:13556"/>
        <dbReference type="ChEBI" id="CHEBI:29950"/>
        <dbReference type="ChEBI" id="CHEBI:82612"/>
        <dbReference type="ChEBI" id="CHEBI:137386"/>
        <dbReference type="ChEBI" id="CHEBI:137387"/>
        <dbReference type="EC" id="2.1.1.63"/>
    </reaction>
</comment>
<evidence type="ECO:0000256" key="4">
    <source>
        <dbReference type="ARBA" id="ARBA00022763"/>
    </source>
</evidence>